<keyword evidence="4" id="KW-0274">FAD</keyword>
<keyword evidence="3" id="KW-0285">Flavoprotein</keyword>
<dbReference type="PANTHER" id="PTHR43884">
    <property type="entry name" value="ACYL-COA DEHYDROGENASE"/>
    <property type="match status" value="1"/>
</dbReference>
<evidence type="ECO:0000256" key="1">
    <source>
        <dbReference type="ARBA" id="ARBA00001974"/>
    </source>
</evidence>
<organism evidence="8 9">
    <name type="scientific">Fulvimonas soli</name>
    <dbReference type="NCBI Taxonomy" id="155197"/>
    <lineage>
        <taxon>Bacteria</taxon>
        <taxon>Pseudomonadati</taxon>
        <taxon>Pseudomonadota</taxon>
        <taxon>Gammaproteobacteria</taxon>
        <taxon>Lysobacterales</taxon>
        <taxon>Rhodanobacteraceae</taxon>
        <taxon>Fulvimonas</taxon>
    </lineage>
</organism>
<dbReference type="Gene3D" id="1.20.140.10">
    <property type="entry name" value="Butyryl-CoA Dehydrogenase, subunit A, domain 3"/>
    <property type="match status" value="1"/>
</dbReference>
<gene>
    <name evidence="8" type="ORF">C7456_10326</name>
</gene>
<reference evidence="8 9" key="1">
    <citation type="submission" date="2018-05" db="EMBL/GenBank/DDBJ databases">
        <title>Genomic Encyclopedia of Type Strains, Phase IV (KMG-IV): sequencing the most valuable type-strain genomes for metagenomic binning, comparative biology and taxonomic classification.</title>
        <authorList>
            <person name="Goeker M."/>
        </authorList>
    </citation>
    <scope>NUCLEOTIDE SEQUENCE [LARGE SCALE GENOMIC DNA]</scope>
    <source>
        <strain evidence="8 9">DSM 14263</strain>
    </source>
</reference>
<dbReference type="Pfam" id="PF00441">
    <property type="entry name" value="Acyl-CoA_dh_1"/>
    <property type="match status" value="1"/>
</dbReference>
<evidence type="ECO:0000259" key="7">
    <source>
        <dbReference type="Pfam" id="PF02771"/>
    </source>
</evidence>
<dbReference type="Gene3D" id="2.40.110.10">
    <property type="entry name" value="Butyryl-CoA Dehydrogenase, subunit A, domain 2"/>
    <property type="match status" value="1"/>
</dbReference>
<dbReference type="InterPro" id="IPR013786">
    <property type="entry name" value="AcylCoA_DH/ox_N"/>
</dbReference>
<dbReference type="InterPro" id="IPR046373">
    <property type="entry name" value="Acyl-CoA_Oxase/DH_mid-dom_sf"/>
</dbReference>
<dbReference type="Gene3D" id="1.10.540.10">
    <property type="entry name" value="Acyl-CoA dehydrogenase/oxidase, N-terminal domain"/>
    <property type="match status" value="1"/>
</dbReference>
<comment type="cofactor">
    <cofactor evidence="1">
        <name>FAD</name>
        <dbReference type="ChEBI" id="CHEBI:57692"/>
    </cofactor>
</comment>
<evidence type="ECO:0000256" key="4">
    <source>
        <dbReference type="ARBA" id="ARBA00022827"/>
    </source>
</evidence>
<dbReference type="InterPro" id="IPR036250">
    <property type="entry name" value="AcylCo_DH-like_C"/>
</dbReference>
<dbReference type="InterPro" id="IPR037069">
    <property type="entry name" value="AcylCoA_DH/ox_N_sf"/>
</dbReference>
<dbReference type="SUPFAM" id="SSF47203">
    <property type="entry name" value="Acyl-CoA dehydrogenase C-terminal domain-like"/>
    <property type="match status" value="1"/>
</dbReference>
<feature type="domain" description="Acyl-CoA dehydrogenase/oxidase N-terminal" evidence="7">
    <location>
        <begin position="12"/>
        <end position="118"/>
    </location>
</feature>
<accession>A0A316IE44</accession>
<keyword evidence="9" id="KW-1185">Reference proteome</keyword>
<sequence length="368" mass="38915">MSSSDAEEALCQIRDQVARLQHRYATPERLKALLDQTVGFDRALWQAAVEQGQPAIAVPEHAGGMGMGWPGLAALMEEVGKAVVSLPLIATPVVAEALLASDDEAPAARYLAPLVSGELIACVAFAEPGQTSPLQRPELACSGDTLNGSKAAAAFAAVADLALVHADADGASQLMLVPLDQPGVTRRTQPGLDNARAHAALQFRDAKAYPLLRGDAAIGKIMARVALATAFEQIGGASACLACARGYALERKAFGQPIGRFQAIKHKLVDMYWRIEIARGCALDALDALEGGNPLWPALAAAARLAAIEAYDFAARENIQTHGAMGVTWEAMPHHYYRRARCLALELGSTQAWREYLLAEAGFDAAAA</sequence>
<dbReference type="OrthoDB" id="7053515at2"/>
<keyword evidence="5" id="KW-0560">Oxidoreductase</keyword>
<evidence type="ECO:0000256" key="2">
    <source>
        <dbReference type="ARBA" id="ARBA00009347"/>
    </source>
</evidence>
<dbReference type="InterPro" id="IPR009075">
    <property type="entry name" value="AcylCo_DH/oxidase_C"/>
</dbReference>
<evidence type="ECO:0000313" key="8">
    <source>
        <dbReference type="EMBL" id="PWK91907.1"/>
    </source>
</evidence>
<evidence type="ECO:0000313" key="9">
    <source>
        <dbReference type="Proteomes" id="UP000245812"/>
    </source>
</evidence>
<evidence type="ECO:0000256" key="3">
    <source>
        <dbReference type="ARBA" id="ARBA00022630"/>
    </source>
</evidence>
<proteinExistence type="inferred from homology"/>
<dbReference type="EMBL" id="QGHC01000003">
    <property type="protein sequence ID" value="PWK91907.1"/>
    <property type="molecule type" value="Genomic_DNA"/>
</dbReference>
<dbReference type="AlphaFoldDB" id="A0A316IE44"/>
<comment type="similarity">
    <text evidence="2">Belongs to the acyl-CoA dehydrogenase family.</text>
</comment>
<feature type="domain" description="Acyl-CoA dehydrogenase/oxidase C-terminal" evidence="6">
    <location>
        <begin position="222"/>
        <end position="355"/>
    </location>
</feature>
<dbReference type="Pfam" id="PF02771">
    <property type="entry name" value="Acyl-CoA_dh_N"/>
    <property type="match status" value="1"/>
</dbReference>
<dbReference type="InterPro" id="IPR009100">
    <property type="entry name" value="AcylCoA_DH/oxidase_NM_dom_sf"/>
</dbReference>
<protein>
    <recommendedName>
        <fullName evidence="10">Alkylation response protein AidB-like acyl-CoA dehydrogenase</fullName>
    </recommendedName>
</protein>
<comment type="caution">
    <text evidence="8">The sequence shown here is derived from an EMBL/GenBank/DDBJ whole genome shotgun (WGS) entry which is preliminary data.</text>
</comment>
<dbReference type="RefSeq" id="WP_109722500.1">
    <property type="nucleotide sequence ID" value="NZ_MSZV01000069.1"/>
</dbReference>
<dbReference type="GO" id="GO:0003995">
    <property type="term" value="F:acyl-CoA dehydrogenase activity"/>
    <property type="evidence" value="ECO:0007669"/>
    <property type="project" value="TreeGrafter"/>
</dbReference>
<evidence type="ECO:0000259" key="6">
    <source>
        <dbReference type="Pfam" id="PF00441"/>
    </source>
</evidence>
<dbReference type="SUPFAM" id="SSF56645">
    <property type="entry name" value="Acyl-CoA dehydrogenase NM domain-like"/>
    <property type="match status" value="1"/>
</dbReference>
<dbReference type="GO" id="GO:0050660">
    <property type="term" value="F:flavin adenine dinucleotide binding"/>
    <property type="evidence" value="ECO:0007669"/>
    <property type="project" value="InterPro"/>
</dbReference>
<name>A0A316IE44_9GAMM</name>
<dbReference type="Proteomes" id="UP000245812">
    <property type="component" value="Unassembled WGS sequence"/>
</dbReference>
<dbReference type="PANTHER" id="PTHR43884:SF20">
    <property type="entry name" value="ACYL-COA DEHYDROGENASE FADE28"/>
    <property type="match status" value="1"/>
</dbReference>
<evidence type="ECO:0008006" key="10">
    <source>
        <dbReference type="Google" id="ProtNLM"/>
    </source>
</evidence>
<evidence type="ECO:0000256" key="5">
    <source>
        <dbReference type="ARBA" id="ARBA00023002"/>
    </source>
</evidence>